<reference evidence="2 3" key="1">
    <citation type="submission" date="2019-03" db="EMBL/GenBank/DDBJ databases">
        <title>Genomic Encyclopedia of Type Strains, Phase IV (KMG-IV): sequencing the most valuable type-strain genomes for metagenomic binning, comparative biology and taxonomic classification.</title>
        <authorList>
            <person name="Goeker M."/>
        </authorList>
    </citation>
    <scope>NUCLEOTIDE SEQUENCE [LARGE SCALE GENOMIC DNA]</scope>
    <source>
        <strain evidence="2 3">DSM 102969</strain>
    </source>
</reference>
<protein>
    <submittedName>
        <fullName evidence="2">Uncharacterized protein</fullName>
    </submittedName>
</protein>
<proteinExistence type="predicted"/>
<accession>A0A4V6PVE7</accession>
<evidence type="ECO:0000313" key="3">
    <source>
        <dbReference type="Proteomes" id="UP000294547"/>
    </source>
</evidence>
<dbReference type="AlphaFoldDB" id="A0A4V6PVE7"/>
<comment type="caution">
    <text evidence="2">The sequence shown here is derived from an EMBL/GenBank/DDBJ whole genome shotgun (WGS) entry which is preliminary data.</text>
</comment>
<evidence type="ECO:0000256" key="1">
    <source>
        <dbReference type="SAM" id="MobiDB-lite"/>
    </source>
</evidence>
<sequence length="62" mass="6956">MGLVVEFGRPLVRARRPRTDRPCEVTIFPGVRYERTAELPPTRPKADERRGQLALPLGGENG</sequence>
<dbReference type="RefSeq" id="WP_126538011.1">
    <property type="nucleotide sequence ID" value="NZ_BSPM01000009.1"/>
</dbReference>
<gene>
    <name evidence="2" type="ORF">EDD54_3197</name>
</gene>
<feature type="region of interest" description="Disordered" evidence="1">
    <location>
        <begin position="38"/>
        <end position="62"/>
    </location>
</feature>
<keyword evidence="3" id="KW-1185">Reference proteome</keyword>
<dbReference type="OrthoDB" id="8454255at2"/>
<dbReference type="Proteomes" id="UP000294547">
    <property type="component" value="Unassembled WGS sequence"/>
</dbReference>
<evidence type="ECO:0000313" key="2">
    <source>
        <dbReference type="EMBL" id="TDP83238.1"/>
    </source>
</evidence>
<dbReference type="EMBL" id="SNXY01000009">
    <property type="protein sequence ID" value="TDP83238.1"/>
    <property type="molecule type" value="Genomic_DNA"/>
</dbReference>
<organism evidence="2 3">
    <name type="scientific">Oharaeibacter diazotrophicus</name>
    <dbReference type="NCBI Taxonomy" id="1920512"/>
    <lineage>
        <taxon>Bacteria</taxon>
        <taxon>Pseudomonadati</taxon>
        <taxon>Pseudomonadota</taxon>
        <taxon>Alphaproteobacteria</taxon>
        <taxon>Hyphomicrobiales</taxon>
        <taxon>Pleomorphomonadaceae</taxon>
        <taxon>Oharaeibacter</taxon>
    </lineage>
</organism>
<name>A0A4V6PVE7_9HYPH</name>